<dbReference type="RefSeq" id="WP_063556878.1">
    <property type="nucleotide sequence ID" value="NZ_LITT01000062.1"/>
</dbReference>
<dbReference type="Proteomes" id="UP000077407">
    <property type="component" value="Unassembled WGS sequence"/>
</dbReference>
<dbReference type="AlphaFoldDB" id="A0A170NC90"/>
<keyword evidence="1" id="KW-1133">Transmembrane helix</keyword>
<dbReference type="NCBIfam" id="TIGR02532">
    <property type="entry name" value="IV_pilin_GFxxxE"/>
    <property type="match status" value="1"/>
</dbReference>
<feature type="transmembrane region" description="Helical" evidence="1">
    <location>
        <begin position="12"/>
        <end position="31"/>
    </location>
</feature>
<dbReference type="OrthoDB" id="1926973at2"/>
<dbReference type="EMBL" id="LITT01000062">
    <property type="protein sequence ID" value="OAA83291.1"/>
    <property type="molecule type" value="Genomic_DNA"/>
</dbReference>
<keyword evidence="1" id="KW-0472">Membrane</keyword>
<dbReference type="PATRIC" id="fig|1538.10.peg.3697"/>
<protein>
    <recommendedName>
        <fullName evidence="4">Prepilin-type N-terminal cleavage/methylation domain-containing protein</fullName>
    </recommendedName>
</protein>
<dbReference type="InterPro" id="IPR012902">
    <property type="entry name" value="N_methyl_site"/>
</dbReference>
<keyword evidence="1" id="KW-0812">Transmembrane</keyword>
<organism evidence="2 3">
    <name type="scientific">Clostridium ljungdahlii</name>
    <dbReference type="NCBI Taxonomy" id="1538"/>
    <lineage>
        <taxon>Bacteria</taxon>
        <taxon>Bacillati</taxon>
        <taxon>Bacillota</taxon>
        <taxon>Clostridia</taxon>
        <taxon>Eubacteriales</taxon>
        <taxon>Clostridiaceae</taxon>
        <taxon>Clostridium</taxon>
    </lineage>
</organism>
<evidence type="ECO:0000313" key="3">
    <source>
        <dbReference type="Proteomes" id="UP000077407"/>
    </source>
</evidence>
<sequence>MADKIKKRGFTVIELLLVLSIFSILLSFSLVNLGTFSSLKNKIDVDLTNNNIVDFINRSKTYCRDKKEEGGYIYFDTKNNEITFNVELGEIFKLKLPEGFVLNRVREDNRIKIDNMGITEDACSIKFKDRKGEMHCITMCVGTAYVDIKY</sequence>
<reference evidence="2 3" key="1">
    <citation type="journal article" date="2015" name="Biotechnol. Bioeng.">
        <title>Genome sequence and phenotypic characterization of Caulobacter segnis.</title>
        <authorList>
            <person name="Patel S."/>
            <person name="Fletcher B."/>
            <person name="Scott D.C."/>
            <person name="Ely B."/>
        </authorList>
    </citation>
    <scope>NUCLEOTIDE SEQUENCE [LARGE SCALE GENOMIC DNA]</scope>
    <source>
        <strain evidence="2 3">ERI-2</strain>
    </source>
</reference>
<evidence type="ECO:0008006" key="4">
    <source>
        <dbReference type="Google" id="ProtNLM"/>
    </source>
</evidence>
<gene>
    <name evidence="2" type="ORF">WY13_03619</name>
</gene>
<evidence type="ECO:0000313" key="2">
    <source>
        <dbReference type="EMBL" id="OAA83291.1"/>
    </source>
</evidence>
<evidence type="ECO:0000256" key="1">
    <source>
        <dbReference type="SAM" id="Phobius"/>
    </source>
</evidence>
<dbReference type="Pfam" id="PF07963">
    <property type="entry name" value="N_methyl"/>
    <property type="match status" value="1"/>
</dbReference>
<comment type="caution">
    <text evidence="2">The sequence shown here is derived from an EMBL/GenBank/DDBJ whole genome shotgun (WGS) entry which is preliminary data.</text>
</comment>
<proteinExistence type="predicted"/>
<accession>A0A170NC90</accession>
<name>A0A170NC90_9CLOT</name>